<name>A0A0D3F2Y0_9ORYZ</name>
<reference evidence="1" key="2">
    <citation type="submission" date="2015-03" db="UniProtKB">
        <authorList>
            <consortium name="EnsemblPlants"/>
        </authorList>
    </citation>
    <scope>IDENTIFICATION</scope>
</reference>
<keyword evidence="2" id="KW-1185">Reference proteome</keyword>
<sequence>MAWSMGGMGVGGGGGCVCGGAVGGDEGDDGLINFNHGT</sequence>
<protein>
    <submittedName>
        <fullName evidence="1">Uncharacterized protein</fullName>
    </submittedName>
</protein>
<dbReference type="PaxDb" id="65489-OBART02G10180.1"/>
<reference evidence="1" key="1">
    <citation type="journal article" date="2009" name="Rice">
        <title>De Novo Next Generation Sequencing of Plant Genomes.</title>
        <authorList>
            <person name="Rounsley S."/>
            <person name="Marri P.R."/>
            <person name="Yu Y."/>
            <person name="He R."/>
            <person name="Sisneros N."/>
            <person name="Goicoechea J.L."/>
            <person name="Lee S.J."/>
            <person name="Angelova A."/>
            <person name="Kudrna D."/>
            <person name="Luo M."/>
            <person name="Affourtit J."/>
            <person name="Desany B."/>
            <person name="Knight J."/>
            <person name="Niazi F."/>
            <person name="Egholm M."/>
            <person name="Wing R.A."/>
        </authorList>
    </citation>
    <scope>NUCLEOTIDE SEQUENCE [LARGE SCALE GENOMIC DNA]</scope>
    <source>
        <strain evidence="1">cv. IRGC 105608</strain>
    </source>
</reference>
<evidence type="ECO:0000313" key="2">
    <source>
        <dbReference type="Proteomes" id="UP000026960"/>
    </source>
</evidence>
<dbReference type="Gramene" id="OBART02G10180.1">
    <property type="protein sequence ID" value="OBART02G10180.1"/>
    <property type="gene ID" value="OBART02G10180"/>
</dbReference>
<dbReference type="EnsemblPlants" id="OBART02G10180.1">
    <property type="protein sequence ID" value="OBART02G10180.1"/>
    <property type="gene ID" value="OBART02G10180"/>
</dbReference>
<dbReference type="HOGENOM" id="CLU_3336374_0_0_1"/>
<accession>A0A0D3F2Y0</accession>
<evidence type="ECO:0000313" key="1">
    <source>
        <dbReference type="EnsemblPlants" id="OBART02G10180.1"/>
    </source>
</evidence>
<organism evidence="1">
    <name type="scientific">Oryza barthii</name>
    <dbReference type="NCBI Taxonomy" id="65489"/>
    <lineage>
        <taxon>Eukaryota</taxon>
        <taxon>Viridiplantae</taxon>
        <taxon>Streptophyta</taxon>
        <taxon>Embryophyta</taxon>
        <taxon>Tracheophyta</taxon>
        <taxon>Spermatophyta</taxon>
        <taxon>Magnoliopsida</taxon>
        <taxon>Liliopsida</taxon>
        <taxon>Poales</taxon>
        <taxon>Poaceae</taxon>
        <taxon>BOP clade</taxon>
        <taxon>Oryzoideae</taxon>
        <taxon>Oryzeae</taxon>
        <taxon>Oryzinae</taxon>
        <taxon>Oryza</taxon>
    </lineage>
</organism>
<dbReference type="Proteomes" id="UP000026960">
    <property type="component" value="Chromosome 2"/>
</dbReference>
<dbReference type="AlphaFoldDB" id="A0A0D3F2Y0"/>
<proteinExistence type="predicted"/>